<protein>
    <submittedName>
        <fullName evidence="1">Uncharacterized protein</fullName>
    </submittedName>
</protein>
<dbReference type="EMBL" id="JANJQO010000479">
    <property type="protein sequence ID" value="KAJ2977363.1"/>
    <property type="molecule type" value="Genomic_DNA"/>
</dbReference>
<evidence type="ECO:0000313" key="2">
    <source>
        <dbReference type="Proteomes" id="UP001143910"/>
    </source>
</evidence>
<accession>A0ACC1NEY6</accession>
<gene>
    <name evidence="1" type="ORF">NQ176_g4416</name>
</gene>
<comment type="caution">
    <text evidence="1">The sequence shown here is derived from an EMBL/GenBank/DDBJ whole genome shotgun (WGS) entry which is preliminary data.</text>
</comment>
<proteinExistence type="predicted"/>
<reference evidence="1" key="1">
    <citation type="submission" date="2022-08" db="EMBL/GenBank/DDBJ databases">
        <title>Genome Sequence of Lecanicillium fungicola.</title>
        <authorList>
            <person name="Buettner E."/>
        </authorList>
    </citation>
    <scope>NUCLEOTIDE SEQUENCE</scope>
    <source>
        <strain evidence="1">Babe33</strain>
    </source>
</reference>
<dbReference type="Proteomes" id="UP001143910">
    <property type="component" value="Unassembled WGS sequence"/>
</dbReference>
<keyword evidence="2" id="KW-1185">Reference proteome</keyword>
<name>A0ACC1NEY6_9HYPO</name>
<evidence type="ECO:0000313" key="1">
    <source>
        <dbReference type="EMBL" id="KAJ2977363.1"/>
    </source>
</evidence>
<sequence>MAETGEEYYNLGAYTRAISTDSPEAQLWFDRGLIWSYSFNHEESLRCFQRAAEHDPECALIHWGLLYAIGPNYNKTWRLSGAADVEKTTEYAAGVLVQARRASNGSPLERALVEAIATRFAPVGAIPEDLGTLNEAYAVAMRKVYREYGSDDLDVAALFADSLMCIRPRALWDLDTGEPTTNDTLEAVAVLDAAFTQPGSHDHPALSHLYIHLMEMAADPGIAVPAANRLRNLVPEASHMAHMATHIDIAVGDYREGIKSNQDAVTSDDKFFAREDPTVMYTVYRSHTIQVLVYAAMMAGRWEDAITAANRLPKILPPEFLSIKSPSMADWAEFYLATDAHVLIRFGRWEEIVQLQIPTDQQLMPITTAMYRYARGIALGVLGRLDEARAEAKEFEAVRSAVPEDRMNGTTSRAFFILEVASLMLEGELLYREGHIETAFATLREGIKKEDNLAYCDPPLRMQPLRHVLGALLLEQGRLSEAEEIYKQDLGLSKNLPRRKSRPNNVWGWQGLYECYLRSGKQEEALKIKSRHDDAMALADIPVAASCFCRLSTVNKSNVGCC</sequence>
<organism evidence="1 2">
    <name type="scientific">Zarea fungicola</name>
    <dbReference type="NCBI Taxonomy" id="93591"/>
    <lineage>
        <taxon>Eukaryota</taxon>
        <taxon>Fungi</taxon>
        <taxon>Dikarya</taxon>
        <taxon>Ascomycota</taxon>
        <taxon>Pezizomycotina</taxon>
        <taxon>Sordariomycetes</taxon>
        <taxon>Hypocreomycetidae</taxon>
        <taxon>Hypocreales</taxon>
        <taxon>Cordycipitaceae</taxon>
        <taxon>Zarea</taxon>
    </lineage>
</organism>